<evidence type="ECO:0000313" key="8">
    <source>
        <dbReference type="EMBL" id="CAL1400592.1"/>
    </source>
</evidence>
<reference evidence="8 9" key="1">
    <citation type="submission" date="2024-04" db="EMBL/GenBank/DDBJ databases">
        <authorList>
            <person name="Fracassetti M."/>
        </authorList>
    </citation>
    <scope>NUCLEOTIDE SEQUENCE [LARGE SCALE GENOMIC DNA]</scope>
</reference>
<dbReference type="GO" id="GO:0046872">
    <property type="term" value="F:metal ion binding"/>
    <property type="evidence" value="ECO:0007669"/>
    <property type="project" value="UniProtKB-KW"/>
</dbReference>
<dbReference type="GO" id="GO:0051213">
    <property type="term" value="F:dioxygenase activity"/>
    <property type="evidence" value="ECO:0007669"/>
    <property type="project" value="UniProtKB-ARBA"/>
</dbReference>
<comment type="cofactor">
    <cofactor evidence="1">
        <name>Fe cation</name>
        <dbReference type="ChEBI" id="CHEBI:24875"/>
    </cofactor>
</comment>
<gene>
    <name evidence="8" type="ORF">LTRI10_LOCUS40707</name>
</gene>
<keyword evidence="3 6" id="KW-0479">Metal-binding</keyword>
<dbReference type="AlphaFoldDB" id="A0AAV2FRE2"/>
<comment type="similarity">
    <text evidence="2 6">Belongs to the iron/ascorbate-dependent oxidoreductase family.</text>
</comment>
<dbReference type="Gene3D" id="2.60.120.330">
    <property type="entry name" value="B-lactam Antibiotic, Isopenicillin N Synthase, Chain"/>
    <property type="match status" value="1"/>
</dbReference>
<dbReference type="Proteomes" id="UP001497516">
    <property type="component" value="Chromosome 7"/>
</dbReference>
<dbReference type="InterPro" id="IPR005123">
    <property type="entry name" value="Oxoglu/Fe-dep_dioxygenase_dom"/>
</dbReference>
<protein>
    <recommendedName>
        <fullName evidence="7">Fe2OG dioxygenase domain-containing protein</fullName>
    </recommendedName>
</protein>
<evidence type="ECO:0000256" key="6">
    <source>
        <dbReference type="RuleBase" id="RU003682"/>
    </source>
</evidence>
<dbReference type="FunFam" id="2.60.120.330:FF:000005">
    <property type="entry name" value="1-aminocyclopropane-1-carboxylate oxidase homolog 1"/>
    <property type="match status" value="1"/>
</dbReference>
<evidence type="ECO:0000256" key="5">
    <source>
        <dbReference type="ARBA" id="ARBA00023004"/>
    </source>
</evidence>
<evidence type="ECO:0000313" key="9">
    <source>
        <dbReference type="Proteomes" id="UP001497516"/>
    </source>
</evidence>
<keyword evidence="5 6" id="KW-0408">Iron</keyword>
<evidence type="ECO:0000259" key="7">
    <source>
        <dbReference type="PROSITE" id="PS51471"/>
    </source>
</evidence>
<proteinExistence type="inferred from homology"/>
<dbReference type="PROSITE" id="PS51471">
    <property type="entry name" value="FE2OG_OXY"/>
    <property type="match status" value="1"/>
</dbReference>
<evidence type="ECO:0000256" key="3">
    <source>
        <dbReference type="ARBA" id="ARBA00022723"/>
    </source>
</evidence>
<sequence>MASTQQHSASNTYDRLAELKSFDETKAGVKGLVDAGITHIPRIFHTPPHILDNRPPAAGDPNLFTLPVIDLAGIHHHHHDPDKRKEAVERIREASGNWGFFQVLNHGIPASTLEEMKSGVRRFFEQDLSRKKEFFSRDFTGKMAYNSNFDLYTGPATNWRDTIYFSMAPDPLQPHQLPAACRDIVTEYSKQVLKLGDLLFELLSEALGLPADRLKNLECGKGLQVVCHYYPACPQPELTLGASKHADNDFITLLLQDDVGGLQVLHQNHWVDVIPLPGAIVVNIGDMLQLISNDKFISVEHRVIPNKRGPRISVACFFSTFLAPNSTKYGPIKELLSEDDPPKYRETTLPEYVSHFNSKGLDGTSALLHFKL</sequence>
<evidence type="ECO:0000256" key="1">
    <source>
        <dbReference type="ARBA" id="ARBA00001962"/>
    </source>
</evidence>
<dbReference type="InterPro" id="IPR026992">
    <property type="entry name" value="DIOX_N"/>
</dbReference>
<dbReference type="Pfam" id="PF14226">
    <property type="entry name" value="DIOX_N"/>
    <property type="match status" value="1"/>
</dbReference>
<organism evidence="8 9">
    <name type="scientific">Linum trigynum</name>
    <dbReference type="NCBI Taxonomy" id="586398"/>
    <lineage>
        <taxon>Eukaryota</taxon>
        <taxon>Viridiplantae</taxon>
        <taxon>Streptophyta</taxon>
        <taxon>Embryophyta</taxon>
        <taxon>Tracheophyta</taxon>
        <taxon>Spermatophyta</taxon>
        <taxon>Magnoliopsida</taxon>
        <taxon>eudicotyledons</taxon>
        <taxon>Gunneridae</taxon>
        <taxon>Pentapetalae</taxon>
        <taxon>rosids</taxon>
        <taxon>fabids</taxon>
        <taxon>Malpighiales</taxon>
        <taxon>Linaceae</taxon>
        <taxon>Linum</taxon>
    </lineage>
</organism>
<dbReference type="PANTHER" id="PTHR10209">
    <property type="entry name" value="OXIDOREDUCTASE, 2OG-FE II OXYGENASE FAMILY PROTEIN"/>
    <property type="match status" value="1"/>
</dbReference>
<name>A0AAV2FRE2_9ROSI</name>
<dbReference type="PANTHER" id="PTHR10209:SF791">
    <property type="entry name" value="1-AMINOCYCLOPROPANE-1-CARBOXYLATE OXIDASE HOMOLOG 1"/>
    <property type="match status" value="1"/>
</dbReference>
<evidence type="ECO:0000256" key="2">
    <source>
        <dbReference type="ARBA" id="ARBA00008056"/>
    </source>
</evidence>
<dbReference type="EMBL" id="OZ034820">
    <property type="protein sequence ID" value="CAL1400592.1"/>
    <property type="molecule type" value="Genomic_DNA"/>
</dbReference>
<dbReference type="Pfam" id="PF03171">
    <property type="entry name" value="2OG-FeII_Oxy"/>
    <property type="match status" value="1"/>
</dbReference>
<dbReference type="InterPro" id="IPR044861">
    <property type="entry name" value="IPNS-like_FE2OG_OXY"/>
</dbReference>
<dbReference type="SUPFAM" id="SSF51197">
    <property type="entry name" value="Clavaminate synthase-like"/>
    <property type="match status" value="1"/>
</dbReference>
<keyword evidence="9" id="KW-1185">Reference proteome</keyword>
<dbReference type="InterPro" id="IPR027443">
    <property type="entry name" value="IPNS-like_sf"/>
</dbReference>
<evidence type="ECO:0000256" key="4">
    <source>
        <dbReference type="ARBA" id="ARBA00023002"/>
    </source>
</evidence>
<accession>A0AAV2FRE2</accession>
<keyword evidence="4 6" id="KW-0560">Oxidoreductase</keyword>
<feature type="domain" description="Fe2OG dioxygenase" evidence="7">
    <location>
        <begin position="221"/>
        <end position="321"/>
    </location>
</feature>